<feature type="transmembrane region" description="Helical" evidence="9">
    <location>
        <begin position="484"/>
        <end position="507"/>
    </location>
</feature>
<evidence type="ECO:0000256" key="9">
    <source>
        <dbReference type="HAMAP-Rule" id="MF_00275"/>
    </source>
</evidence>
<dbReference type="GO" id="GO:0008556">
    <property type="term" value="F:P-type potassium transmembrane transporter activity"/>
    <property type="evidence" value="ECO:0007669"/>
    <property type="project" value="InterPro"/>
</dbReference>
<keyword evidence="7 9" id="KW-0406">Ion transport</keyword>
<name>A0A398CWV1_9BACT</name>
<evidence type="ECO:0000256" key="2">
    <source>
        <dbReference type="ARBA" id="ARBA00022475"/>
    </source>
</evidence>
<accession>A0A398CWV1</accession>
<gene>
    <name evidence="9 10" type="primary">kdpA</name>
    <name evidence="10" type="ORF">SMC5_10260</name>
    <name evidence="11" type="ORF">SMC6_02090</name>
</gene>
<evidence type="ECO:0000256" key="6">
    <source>
        <dbReference type="ARBA" id="ARBA00022989"/>
    </source>
</evidence>
<dbReference type="HAMAP" id="MF_00275">
    <property type="entry name" value="KdpA"/>
    <property type="match status" value="1"/>
</dbReference>
<dbReference type="Proteomes" id="UP000266260">
    <property type="component" value="Unassembled WGS sequence"/>
</dbReference>
<organism evidence="10 13">
    <name type="scientific">Candidatus Cryosericum odellii</name>
    <dbReference type="NCBI Taxonomy" id="2290917"/>
    <lineage>
        <taxon>Bacteria</taxon>
        <taxon>Pseudomonadati</taxon>
        <taxon>Caldisericota/Cryosericota group</taxon>
        <taxon>Candidatus Cryosericota</taxon>
        <taxon>Candidatus Cryosericia</taxon>
        <taxon>Candidatus Cryosericales</taxon>
        <taxon>Candidatus Cryosericaceae</taxon>
        <taxon>Candidatus Cryosericum</taxon>
    </lineage>
</organism>
<accession>A0A398DFL6</accession>
<dbReference type="GO" id="GO:0030955">
    <property type="term" value="F:potassium ion binding"/>
    <property type="evidence" value="ECO:0007669"/>
    <property type="project" value="UniProtKB-UniRule"/>
</dbReference>
<dbReference type="InterPro" id="IPR004623">
    <property type="entry name" value="KdpA"/>
</dbReference>
<keyword evidence="8 9" id="KW-0472">Membrane</keyword>
<feature type="transmembrane region" description="Helical" evidence="9">
    <location>
        <begin position="257"/>
        <end position="274"/>
    </location>
</feature>
<evidence type="ECO:0000313" key="12">
    <source>
        <dbReference type="Proteomes" id="UP000266260"/>
    </source>
</evidence>
<keyword evidence="4 9" id="KW-0812">Transmembrane</keyword>
<comment type="subunit">
    <text evidence="9">The system is composed of three essential subunits: KdpA, KdpB and KdpC.</text>
</comment>
<evidence type="ECO:0000256" key="7">
    <source>
        <dbReference type="ARBA" id="ARBA00023065"/>
    </source>
</evidence>
<feature type="transmembrane region" description="Helical" evidence="9">
    <location>
        <begin position="66"/>
        <end position="87"/>
    </location>
</feature>
<dbReference type="GO" id="GO:0005886">
    <property type="term" value="C:plasma membrane"/>
    <property type="evidence" value="ECO:0007669"/>
    <property type="project" value="UniProtKB-SubCell"/>
</dbReference>
<keyword evidence="12" id="KW-1185">Reference proteome</keyword>
<dbReference type="PANTHER" id="PTHR30607">
    <property type="entry name" value="POTASSIUM-TRANSPORTING ATPASE A CHAIN"/>
    <property type="match status" value="1"/>
</dbReference>
<comment type="similarity">
    <text evidence="9">Belongs to the KdpA family.</text>
</comment>
<dbReference type="Pfam" id="PF03814">
    <property type="entry name" value="KdpA"/>
    <property type="match status" value="1"/>
</dbReference>
<evidence type="ECO:0000256" key="5">
    <source>
        <dbReference type="ARBA" id="ARBA00022958"/>
    </source>
</evidence>
<evidence type="ECO:0000256" key="8">
    <source>
        <dbReference type="ARBA" id="ARBA00023136"/>
    </source>
</evidence>
<evidence type="ECO:0000256" key="3">
    <source>
        <dbReference type="ARBA" id="ARBA00022538"/>
    </source>
</evidence>
<feature type="transmembrane region" description="Helical" evidence="9">
    <location>
        <begin position="6"/>
        <end position="28"/>
    </location>
</feature>
<protein>
    <recommendedName>
        <fullName evidence="9">Potassium-transporting ATPase potassium-binding subunit</fullName>
    </recommendedName>
    <alternativeName>
        <fullName evidence="9">ATP phosphohydrolase [potassium-transporting] A chain</fullName>
    </alternativeName>
    <alternativeName>
        <fullName evidence="9">Potassium-binding and translocating subunit A</fullName>
    </alternativeName>
    <alternativeName>
        <fullName evidence="9">Potassium-translocating ATPase A chain</fullName>
    </alternativeName>
</protein>
<evidence type="ECO:0000313" key="10">
    <source>
        <dbReference type="EMBL" id="RIE07135.1"/>
    </source>
</evidence>
<dbReference type="EMBL" id="QXIT01000039">
    <property type="protein sequence ID" value="RIE09874.1"/>
    <property type="molecule type" value="Genomic_DNA"/>
</dbReference>
<evidence type="ECO:0000313" key="13">
    <source>
        <dbReference type="Proteomes" id="UP000266489"/>
    </source>
</evidence>
<feature type="transmembrane region" description="Helical" evidence="9">
    <location>
        <begin position="528"/>
        <end position="552"/>
    </location>
</feature>
<feature type="transmembrane region" description="Helical" evidence="9">
    <location>
        <begin position="177"/>
        <end position="195"/>
    </location>
</feature>
<dbReference type="NCBIfam" id="TIGR00680">
    <property type="entry name" value="kdpA"/>
    <property type="match status" value="1"/>
</dbReference>
<sequence>MLERSLVAIVPFIIVLTICAVFLGRYLARVFQGQHTFLTPLVGGIERGLLHIFGVRQDEEQTWKQYAVSLLLFNAFGLCFLFILQLVQQWLPGNPQHLGAVRLDTAFNAAVSFMTNTNWQSYSGETTMSYLTQMLGMTVQNFLSAATGISVAIALIRGFVRRSTNSIGCFWVDLTRALVYVLLPIALVLSLVLVSQGTVQTLHPTLSATTLEGQVQHIAVGPAASQVAIKHIGTNGGGFFNVNAAHPFESPNPFTDLLLVFSLLLIPAALPFTFGEMLGDRKQGTALFLAMLIMFSIGLGISLHYELAGNPALAQAGVAGGVNMEGKEQRFGPIMSTFFAQSTTVTSTGAVDSMHDSFTPIPGLIMVFNMTIGEVIFGGVGVGLVGMLLYAILTLFIVGLMIGRTPEYLGKKLEPREMLMAVIGLLAPPIAMLLMAGLAFSVPSAVASIGNAGSHGMTEIIYACASAAGNNGSAFAGLNANTPFYNVGLALLMLVGRFATILPALAIAGSVAAKKRVQSSVTFSTTSILFVFMLIFVVAIVGGLTYFSPLVLGPLLEFLKLR</sequence>
<keyword evidence="5 9" id="KW-0630">Potassium</keyword>
<dbReference type="RefSeq" id="WP_119120612.1">
    <property type="nucleotide sequence ID" value="NZ_QXIT01000039.1"/>
</dbReference>
<evidence type="ECO:0000256" key="1">
    <source>
        <dbReference type="ARBA" id="ARBA00022448"/>
    </source>
</evidence>
<dbReference type="OrthoDB" id="9763796at2"/>
<dbReference type="AlphaFoldDB" id="A0A398CWV1"/>
<dbReference type="EMBL" id="QXIU01000262">
    <property type="protein sequence ID" value="RIE07135.1"/>
    <property type="molecule type" value="Genomic_DNA"/>
</dbReference>
<proteinExistence type="inferred from homology"/>
<dbReference type="PIRSF" id="PIRSF001294">
    <property type="entry name" value="K_ATPaseA"/>
    <property type="match status" value="1"/>
</dbReference>
<feature type="transmembrane region" description="Helical" evidence="9">
    <location>
        <begin position="419"/>
        <end position="440"/>
    </location>
</feature>
<reference evidence="12 13" key="1">
    <citation type="submission" date="2018-09" db="EMBL/GenBank/DDBJ databases">
        <title>Discovery and Ecogenomic Context for Candidatus Cryosericales, a Global Caldiserica Order Active in Thawing Permafrost.</title>
        <authorList>
            <person name="Martinez M.A."/>
            <person name="Woodcroft B.J."/>
            <person name="Ignacio Espinoza J.C."/>
            <person name="Zayed A."/>
            <person name="Singleton C.M."/>
            <person name="Boyd J."/>
            <person name="Li Y.-F."/>
            <person name="Purvine S."/>
            <person name="Maughan H."/>
            <person name="Hodgkins S.B."/>
            <person name="Anderson D."/>
            <person name="Sederholm M."/>
            <person name="Temperton B."/>
            <person name="Saleska S.R."/>
            <person name="Tyson G.W."/>
            <person name="Rich V.I."/>
        </authorList>
    </citation>
    <scope>NUCLEOTIDE SEQUENCE [LARGE SCALE GENOMIC DNA]</scope>
    <source>
        <strain evidence="10 13">SMC5</strain>
        <strain evidence="11 12">SMC6</strain>
    </source>
</reference>
<feature type="transmembrane region" description="Helical" evidence="9">
    <location>
        <begin position="286"/>
        <end position="305"/>
    </location>
</feature>
<evidence type="ECO:0000313" key="11">
    <source>
        <dbReference type="EMBL" id="RIE09874.1"/>
    </source>
</evidence>
<feature type="transmembrane region" description="Helical" evidence="9">
    <location>
        <begin position="375"/>
        <end position="398"/>
    </location>
</feature>
<feature type="transmembrane region" description="Helical" evidence="9">
    <location>
        <begin position="134"/>
        <end position="156"/>
    </location>
</feature>
<dbReference type="Proteomes" id="UP000266489">
    <property type="component" value="Unassembled WGS sequence"/>
</dbReference>
<evidence type="ECO:0000256" key="4">
    <source>
        <dbReference type="ARBA" id="ARBA00022692"/>
    </source>
</evidence>
<comment type="subcellular location">
    <subcellularLocation>
        <location evidence="9">Cell membrane</location>
        <topology evidence="9">Multi-pass membrane protein</topology>
    </subcellularLocation>
</comment>
<comment type="function">
    <text evidence="9">Part of the high-affinity ATP-driven potassium transport (or Kdp) system, which catalyzes the hydrolysis of ATP coupled with the electrogenic transport of potassium into the cytoplasm. This subunit binds the extracellular potassium ions and delivers the ions to the membrane domain of KdpB through an intramembrane tunnel.</text>
</comment>
<comment type="caution">
    <text evidence="10">The sequence shown here is derived from an EMBL/GenBank/DDBJ whole genome shotgun (WGS) entry which is preliminary data.</text>
</comment>
<dbReference type="PANTHER" id="PTHR30607:SF2">
    <property type="entry name" value="POTASSIUM-TRANSPORTING ATPASE POTASSIUM-BINDING SUBUNIT"/>
    <property type="match status" value="1"/>
</dbReference>
<keyword evidence="1 9" id="KW-0813">Transport</keyword>
<keyword evidence="3 9" id="KW-0633">Potassium transport</keyword>
<keyword evidence="6 9" id="KW-1133">Transmembrane helix</keyword>
<keyword evidence="2 9" id="KW-1003">Cell membrane</keyword>